<evidence type="ECO:0000259" key="2">
    <source>
        <dbReference type="PROSITE" id="PS51756"/>
    </source>
</evidence>
<reference evidence="3 4" key="1">
    <citation type="journal article" date="2014" name="Int. J. Syst. Evol. Microbiol.">
        <title>Phylogenomics and the dynamic genome evolution of the genus Streptococcus.</title>
        <authorList>
            <consortium name="The Broad Institute Genome Sequencing Platform"/>
            <person name="Richards V.P."/>
            <person name="Palmer S.R."/>
            <person name="Pavinski Bitar P.D."/>
            <person name="Qin X."/>
            <person name="Weinstock G.M."/>
            <person name="Highlander S.K."/>
            <person name="Town C.D."/>
            <person name="Burne R.A."/>
            <person name="Stanhope M.J."/>
        </authorList>
    </citation>
    <scope>NUCLEOTIDE SEQUENCE [LARGE SCALE GENOMIC DNA]</scope>
    <source>
        <strain evidence="3 4">NCTC 11558</strain>
    </source>
</reference>
<dbReference type="EMBL" id="AEUW02000001">
    <property type="protein sequence ID" value="EHJ52515.1"/>
    <property type="molecule type" value="Genomic_DNA"/>
</dbReference>
<proteinExistence type="inferred from homology"/>
<feature type="domain" description="LXG" evidence="2">
    <location>
        <begin position="1"/>
        <end position="222"/>
    </location>
</feature>
<evidence type="ECO:0000256" key="1">
    <source>
        <dbReference type="ARBA" id="ARBA00034117"/>
    </source>
</evidence>
<keyword evidence="4" id="KW-1185">Reference proteome</keyword>
<sequence>MVKMVLGSSDTQASSVGTLADNYKAGFEQLVKSIDQLANEDRLSGSAYSNIKNYGSSVVKPLAQAFVLLAEAAKADIKKLPDEYRASVGNEDLDEETLTAQIHALNSTLATNRATKTAMKRIDSAADTQSFDQAISADEGTKRDLEEKLRKLREYNAKSSGFFSDIAGLESAVNTGLSQLQSGISGFNGTFTLPSKKELAWTKTIKTQWEKREAYLAAAAKVNKGDKLTDKDAKAIKAYQKAHPNIKLDKTTKAALDDHKASRKLLTKAEEAHKKGKIDDKTYQSIKSGLVQFGANYVKELINAKITDKAVETFTKSAVEWFTHNINATQIGHSAALVGGGTTTLASDFNPIWAQFARGAVKYGVKYGIPIVGSLVDFGMQKASGENTGDALIKTGAHVGIGYGAGVAGAKVGATIGMFAGGPVGAVVGGIAGTVIGAAGSMAFDAVYDNKEKIADSLVTTTKKATKAVEDVADKVGDAVSDFGKTLGGVFG</sequence>
<accession>G5JY89</accession>
<dbReference type="Pfam" id="PF04740">
    <property type="entry name" value="LXG"/>
    <property type="match status" value="1"/>
</dbReference>
<name>G5JY89_9STRE</name>
<comment type="caution">
    <text evidence="3">The sequence shown here is derived from an EMBL/GenBank/DDBJ whole genome shotgun (WGS) entry which is preliminary data.</text>
</comment>
<gene>
    <name evidence="3" type="ORF">STRMA_0150</name>
</gene>
<dbReference type="InterPro" id="IPR006829">
    <property type="entry name" value="LXG_dom"/>
</dbReference>
<dbReference type="AlphaFoldDB" id="G5JY89"/>
<dbReference type="STRING" id="764298.STRMA_0150"/>
<evidence type="ECO:0000313" key="3">
    <source>
        <dbReference type="EMBL" id="EHJ52515.1"/>
    </source>
</evidence>
<dbReference type="OrthoDB" id="2223681at2"/>
<comment type="similarity">
    <text evidence="1">In the N-terminal section; belongs to the LXG family.</text>
</comment>
<dbReference type="Proteomes" id="UP000003573">
    <property type="component" value="Unassembled WGS sequence"/>
</dbReference>
<evidence type="ECO:0000313" key="4">
    <source>
        <dbReference type="Proteomes" id="UP000003573"/>
    </source>
</evidence>
<dbReference type="PROSITE" id="PS51756">
    <property type="entry name" value="LXG"/>
    <property type="match status" value="1"/>
</dbReference>
<dbReference type="eggNOG" id="COG5444">
    <property type="taxonomic scope" value="Bacteria"/>
</dbReference>
<organism evidence="3 4">
    <name type="scientific">Streptococcus macacae NCTC 11558</name>
    <dbReference type="NCBI Taxonomy" id="764298"/>
    <lineage>
        <taxon>Bacteria</taxon>
        <taxon>Bacillati</taxon>
        <taxon>Bacillota</taxon>
        <taxon>Bacilli</taxon>
        <taxon>Lactobacillales</taxon>
        <taxon>Streptococcaceae</taxon>
        <taxon>Streptococcus</taxon>
    </lineage>
</organism>
<protein>
    <recommendedName>
        <fullName evidence="2">LXG domain-containing protein</fullName>
    </recommendedName>
</protein>
<dbReference type="RefSeq" id="WP_003080601.1">
    <property type="nucleotide sequence ID" value="NZ_AEUW02000001.1"/>
</dbReference>